<feature type="domain" description="Tet-like 2OG-Fe(II) oxygenase" evidence="1">
    <location>
        <begin position="75"/>
        <end position="130"/>
    </location>
</feature>
<dbReference type="VEuPathDB" id="FungiDB:VP01_2892g5"/>
<name>A0A0L6V2B0_9BASI</name>
<gene>
    <name evidence="2" type="ORF">VP01_2892g5</name>
</gene>
<reference evidence="2 3" key="1">
    <citation type="submission" date="2015-08" db="EMBL/GenBank/DDBJ databases">
        <title>Next Generation Sequencing and Analysis of the Genome of Puccinia sorghi L Schw, the Causal Agent of Maize Common Rust.</title>
        <authorList>
            <person name="Rochi L."/>
            <person name="Burguener G."/>
            <person name="Darino M."/>
            <person name="Turjanski A."/>
            <person name="Kreff E."/>
            <person name="Dieguez M.J."/>
            <person name="Sacco F."/>
        </authorList>
    </citation>
    <scope>NUCLEOTIDE SEQUENCE [LARGE SCALE GENOMIC DNA]</scope>
    <source>
        <strain evidence="2 3">RO10H11247</strain>
    </source>
</reference>
<keyword evidence="3" id="KW-1185">Reference proteome</keyword>
<dbReference type="Pfam" id="PF20515">
    <property type="entry name" value="2OG-FeII_Oxy_6"/>
    <property type="match status" value="1"/>
</dbReference>
<accession>A0A0L6V2B0</accession>
<organism evidence="2 3">
    <name type="scientific">Puccinia sorghi</name>
    <dbReference type="NCBI Taxonomy" id="27349"/>
    <lineage>
        <taxon>Eukaryota</taxon>
        <taxon>Fungi</taxon>
        <taxon>Dikarya</taxon>
        <taxon>Basidiomycota</taxon>
        <taxon>Pucciniomycotina</taxon>
        <taxon>Pucciniomycetes</taxon>
        <taxon>Pucciniales</taxon>
        <taxon>Pucciniaceae</taxon>
        <taxon>Puccinia</taxon>
    </lineage>
</organism>
<evidence type="ECO:0000313" key="2">
    <source>
        <dbReference type="EMBL" id="KNZ54647.1"/>
    </source>
</evidence>
<dbReference type="Proteomes" id="UP000037035">
    <property type="component" value="Unassembled WGS sequence"/>
</dbReference>
<evidence type="ECO:0000259" key="1">
    <source>
        <dbReference type="Pfam" id="PF20515"/>
    </source>
</evidence>
<dbReference type="EMBL" id="LAVV01007826">
    <property type="protein sequence ID" value="KNZ54647.1"/>
    <property type="molecule type" value="Genomic_DNA"/>
</dbReference>
<protein>
    <recommendedName>
        <fullName evidence="1">Tet-like 2OG-Fe(II) oxygenase domain-containing protein</fullName>
    </recommendedName>
</protein>
<evidence type="ECO:0000313" key="3">
    <source>
        <dbReference type="Proteomes" id="UP000037035"/>
    </source>
</evidence>
<comment type="caution">
    <text evidence="2">The sequence shown here is derived from an EMBL/GenBank/DDBJ whole genome shotgun (WGS) entry which is preliminary data.</text>
</comment>
<dbReference type="AlphaFoldDB" id="A0A0L6V2B0"/>
<dbReference type="InterPro" id="IPR046798">
    <property type="entry name" value="2OG-FeII_Oxy_6"/>
</dbReference>
<sequence length="140" mass="16217">MNSMYPRKIIILLYPRNIIYVYETWAPRRKFVLRAAGRWNPVPLLLPWHLNTNQLSSNSISFLSAPCHPWNSTAEQLVCLFLGRTQFVKPVKNNGPLMGGMMRANSWRKSSKKGEWCGRYCLKTLNITNGQLYMGERSPK</sequence>
<proteinExistence type="predicted"/>